<proteinExistence type="predicted"/>
<dbReference type="EMBL" id="GEDG01020511">
    <property type="protein sequence ID" value="JAP19062.1"/>
    <property type="molecule type" value="Transcribed_RNA"/>
</dbReference>
<dbReference type="AlphaFoldDB" id="A0A0V0HHR9"/>
<organism evidence="1">
    <name type="scientific">Solanum chacoense</name>
    <name type="common">Chaco potato</name>
    <dbReference type="NCBI Taxonomy" id="4108"/>
    <lineage>
        <taxon>Eukaryota</taxon>
        <taxon>Viridiplantae</taxon>
        <taxon>Streptophyta</taxon>
        <taxon>Embryophyta</taxon>
        <taxon>Tracheophyta</taxon>
        <taxon>Spermatophyta</taxon>
        <taxon>Magnoliopsida</taxon>
        <taxon>eudicotyledons</taxon>
        <taxon>Gunneridae</taxon>
        <taxon>Pentapetalae</taxon>
        <taxon>asterids</taxon>
        <taxon>lamiids</taxon>
        <taxon>Solanales</taxon>
        <taxon>Solanaceae</taxon>
        <taxon>Solanoideae</taxon>
        <taxon>Solaneae</taxon>
        <taxon>Solanum</taxon>
    </lineage>
</organism>
<sequence>MNHESLLRWLLEEMILALKGISYFLPFGANIFQGQPNLYLKIFCEGTMEHFMSYQLYPWVASIRGYGGINNARVVMH</sequence>
<name>A0A0V0HHR9_SOLCH</name>
<protein>
    <submittedName>
        <fullName evidence="1">Putative ovule protein</fullName>
    </submittedName>
</protein>
<accession>A0A0V0HHR9</accession>
<reference evidence="1" key="1">
    <citation type="submission" date="2015-12" db="EMBL/GenBank/DDBJ databases">
        <title>Gene expression during late stages of embryo sac development: a critical building block for successful pollen-pistil interactions.</title>
        <authorList>
            <person name="Liu Y."/>
            <person name="Joly V."/>
            <person name="Sabar M."/>
            <person name="Matton D.P."/>
        </authorList>
    </citation>
    <scope>NUCLEOTIDE SEQUENCE</scope>
</reference>
<evidence type="ECO:0000313" key="1">
    <source>
        <dbReference type="EMBL" id="JAP19062.1"/>
    </source>
</evidence>